<accession>A0ABQ0TUZ0</accession>
<keyword evidence="2" id="KW-1185">Reference proteome</keyword>
<evidence type="ECO:0000313" key="2">
    <source>
        <dbReference type="Proteomes" id="UP000319578"/>
    </source>
</evidence>
<organism evidence="1 2">
    <name type="scientific">Brevibacillus reuszeri</name>
    <dbReference type="NCBI Taxonomy" id="54915"/>
    <lineage>
        <taxon>Bacteria</taxon>
        <taxon>Bacillati</taxon>
        <taxon>Bacillota</taxon>
        <taxon>Bacilli</taxon>
        <taxon>Bacillales</taxon>
        <taxon>Paenibacillaceae</taxon>
        <taxon>Brevibacillus</taxon>
    </lineage>
</organism>
<dbReference type="Proteomes" id="UP000319578">
    <property type="component" value="Unassembled WGS sequence"/>
</dbReference>
<proteinExistence type="predicted"/>
<name>A0ABQ0TUZ0_9BACL</name>
<evidence type="ECO:0000313" key="1">
    <source>
        <dbReference type="EMBL" id="GED71172.1"/>
    </source>
</evidence>
<reference evidence="1 2" key="1">
    <citation type="submission" date="2019-06" db="EMBL/GenBank/DDBJ databases">
        <title>Whole genome shotgun sequence of Brevibacillus reuszeri NBRC 15719.</title>
        <authorList>
            <person name="Hosoyama A."/>
            <person name="Uohara A."/>
            <person name="Ohji S."/>
            <person name="Ichikawa N."/>
        </authorList>
    </citation>
    <scope>NUCLEOTIDE SEQUENCE [LARGE SCALE GENOMIC DNA]</scope>
    <source>
        <strain evidence="1 2">NBRC 15719</strain>
    </source>
</reference>
<sequence length="47" mass="5589">MWDHRDVVQDVYDLDDLLDAHEILDVKQENKRRADEIADLRQRGLIG</sequence>
<dbReference type="Pfam" id="PF21829">
    <property type="entry name" value="DUF6889"/>
    <property type="match status" value="1"/>
</dbReference>
<comment type="caution">
    <text evidence="1">The sequence shown here is derived from an EMBL/GenBank/DDBJ whole genome shotgun (WGS) entry which is preliminary data.</text>
</comment>
<gene>
    <name evidence="1" type="ORF">BRE01_48740</name>
</gene>
<dbReference type="EMBL" id="BJON01000020">
    <property type="protein sequence ID" value="GED71172.1"/>
    <property type="molecule type" value="Genomic_DNA"/>
</dbReference>
<dbReference type="InterPro" id="IPR054182">
    <property type="entry name" value="DUF6889"/>
</dbReference>
<protein>
    <submittedName>
        <fullName evidence="1">Uncharacterized protein</fullName>
    </submittedName>
</protein>